<organism evidence="1 2">
    <name type="scientific">Linum tenue</name>
    <dbReference type="NCBI Taxonomy" id="586396"/>
    <lineage>
        <taxon>Eukaryota</taxon>
        <taxon>Viridiplantae</taxon>
        <taxon>Streptophyta</taxon>
        <taxon>Embryophyta</taxon>
        <taxon>Tracheophyta</taxon>
        <taxon>Spermatophyta</taxon>
        <taxon>Magnoliopsida</taxon>
        <taxon>eudicotyledons</taxon>
        <taxon>Gunneridae</taxon>
        <taxon>Pentapetalae</taxon>
        <taxon>rosids</taxon>
        <taxon>fabids</taxon>
        <taxon>Malpighiales</taxon>
        <taxon>Linaceae</taxon>
        <taxon>Linum</taxon>
    </lineage>
</organism>
<comment type="caution">
    <text evidence="1">The sequence shown here is derived from an EMBL/GenBank/DDBJ whole genome shotgun (WGS) entry which is preliminary data.</text>
</comment>
<dbReference type="PANTHER" id="PTHR47162:SF8">
    <property type="entry name" value="METHYL-CPG-BINDING DOMAIN-CONTAINING PROTEIN 9"/>
    <property type="match status" value="1"/>
</dbReference>
<keyword evidence="2" id="KW-1185">Reference proteome</keyword>
<name>A0AAV0N9T9_9ROSI</name>
<evidence type="ECO:0000313" key="2">
    <source>
        <dbReference type="Proteomes" id="UP001154282"/>
    </source>
</evidence>
<dbReference type="EMBL" id="CAMGYJ010000008">
    <property type="protein sequence ID" value="CAI0455354.1"/>
    <property type="molecule type" value="Genomic_DNA"/>
</dbReference>
<proteinExistence type="predicted"/>
<reference evidence="1" key="1">
    <citation type="submission" date="2022-08" db="EMBL/GenBank/DDBJ databases">
        <authorList>
            <person name="Gutierrez-Valencia J."/>
        </authorList>
    </citation>
    <scope>NUCLEOTIDE SEQUENCE</scope>
</reference>
<gene>
    <name evidence="1" type="ORF">LITE_LOCUS32293</name>
</gene>
<accession>A0AAV0N9T9</accession>
<protein>
    <submittedName>
        <fullName evidence="1">Uncharacterized protein</fullName>
    </submittedName>
</protein>
<dbReference type="Proteomes" id="UP001154282">
    <property type="component" value="Unassembled WGS sequence"/>
</dbReference>
<dbReference type="PANTHER" id="PTHR47162">
    <property type="entry name" value="OS02G0192300 PROTEIN"/>
    <property type="match status" value="1"/>
</dbReference>
<evidence type="ECO:0000313" key="1">
    <source>
        <dbReference type="EMBL" id="CAI0455354.1"/>
    </source>
</evidence>
<sequence>MDVITIEGEVADASGTSEKSDPCDVTMPEWAQVLEPVRKLPTNVGTRIRKCVYDALEKCPPDWAKTRLEHSISKEVYKGNASGPTKVEILCALFWSFIYKLG</sequence>
<dbReference type="AlphaFoldDB" id="A0AAV0N9T9"/>